<dbReference type="Proteomes" id="UP000176233">
    <property type="component" value="Unassembled WGS sequence"/>
</dbReference>
<organism evidence="1 2">
    <name type="scientific">Candidatus Doudnabacteria bacterium RIFCSPHIGHO2_01_FULL_45_18</name>
    <dbReference type="NCBI Taxonomy" id="1817823"/>
    <lineage>
        <taxon>Bacteria</taxon>
        <taxon>Candidatus Doudnaibacteriota</taxon>
    </lineage>
</organism>
<sequence length="96" mass="11074">MEITMTPERWELVVEAVLAGFKDFFADNPEFFQERPGLTVDDFTAVFRRAINDEVAQADARGEEITFSQLFSALDQRIPLMLMESLIDRHHQALNN</sequence>
<dbReference type="EMBL" id="MFEJ01000023">
    <property type="protein sequence ID" value="OGE79978.1"/>
    <property type="molecule type" value="Genomic_DNA"/>
</dbReference>
<evidence type="ECO:0000313" key="2">
    <source>
        <dbReference type="Proteomes" id="UP000176233"/>
    </source>
</evidence>
<accession>A0A1F5NQT0</accession>
<protein>
    <submittedName>
        <fullName evidence="1">Uncharacterized protein</fullName>
    </submittedName>
</protein>
<dbReference type="AlphaFoldDB" id="A0A1F5NQT0"/>
<evidence type="ECO:0000313" key="1">
    <source>
        <dbReference type="EMBL" id="OGE79978.1"/>
    </source>
</evidence>
<name>A0A1F5NQT0_9BACT</name>
<reference evidence="1 2" key="1">
    <citation type="journal article" date="2016" name="Nat. Commun.">
        <title>Thousands of microbial genomes shed light on interconnected biogeochemical processes in an aquifer system.</title>
        <authorList>
            <person name="Anantharaman K."/>
            <person name="Brown C.T."/>
            <person name="Hug L.A."/>
            <person name="Sharon I."/>
            <person name="Castelle C.J."/>
            <person name="Probst A.J."/>
            <person name="Thomas B.C."/>
            <person name="Singh A."/>
            <person name="Wilkins M.J."/>
            <person name="Karaoz U."/>
            <person name="Brodie E.L."/>
            <person name="Williams K.H."/>
            <person name="Hubbard S.S."/>
            <person name="Banfield J.F."/>
        </authorList>
    </citation>
    <scope>NUCLEOTIDE SEQUENCE [LARGE SCALE GENOMIC DNA]</scope>
</reference>
<gene>
    <name evidence="1" type="ORF">A2660_02680</name>
</gene>
<proteinExistence type="predicted"/>
<comment type="caution">
    <text evidence="1">The sequence shown here is derived from an EMBL/GenBank/DDBJ whole genome shotgun (WGS) entry which is preliminary data.</text>
</comment>